<dbReference type="EMBL" id="JACHZG010000001">
    <property type="protein sequence ID" value="MBB3327124.1"/>
    <property type="molecule type" value="Genomic_DNA"/>
</dbReference>
<proteinExistence type="inferred from homology"/>
<gene>
    <name evidence="3" type="ORF">FHX39_002068</name>
</gene>
<comment type="caution">
    <text evidence="3">The sequence shown here is derived from an EMBL/GenBank/DDBJ whole genome shotgun (WGS) entry which is preliminary data.</text>
</comment>
<dbReference type="Proteomes" id="UP000565572">
    <property type="component" value="Unassembled WGS sequence"/>
</dbReference>
<evidence type="ECO:0000256" key="1">
    <source>
        <dbReference type="ARBA" id="ARBA00009981"/>
    </source>
</evidence>
<comment type="function">
    <text evidence="2">Antitoxin component of a type II toxin-antitoxin (TA) system.</text>
</comment>
<evidence type="ECO:0000256" key="2">
    <source>
        <dbReference type="RuleBase" id="RU362080"/>
    </source>
</evidence>
<dbReference type="InterPro" id="IPR006442">
    <property type="entry name" value="Antitoxin_Phd/YefM"/>
</dbReference>
<protein>
    <recommendedName>
        <fullName evidence="2">Antitoxin</fullName>
    </recommendedName>
</protein>
<sequence length="78" mass="8651">MDTVSVRELRNDAGSVLDRVARGEVVVVTRDGAEVAELHPRGHRGLTGAEVLRRWRAVPPVDPDRLLRDIDEAVDQTL</sequence>
<reference evidence="3 4" key="1">
    <citation type="submission" date="2020-08" db="EMBL/GenBank/DDBJ databases">
        <title>Sequencing the genomes of 1000 actinobacteria strains.</title>
        <authorList>
            <person name="Klenk H.-P."/>
        </authorList>
    </citation>
    <scope>NUCLEOTIDE SEQUENCE [LARGE SCALE GENOMIC DNA]</scope>
    <source>
        <strain evidence="3 4">DSM 11053</strain>
    </source>
</reference>
<organism evidence="3 4">
    <name type="scientific">Microlunatus antarcticus</name>
    <dbReference type="NCBI Taxonomy" id="53388"/>
    <lineage>
        <taxon>Bacteria</taxon>
        <taxon>Bacillati</taxon>
        <taxon>Actinomycetota</taxon>
        <taxon>Actinomycetes</taxon>
        <taxon>Propionibacteriales</taxon>
        <taxon>Propionibacteriaceae</taxon>
        <taxon>Microlunatus</taxon>
    </lineage>
</organism>
<dbReference type="Gene3D" id="3.40.1620.10">
    <property type="entry name" value="YefM-like domain"/>
    <property type="match status" value="1"/>
</dbReference>
<evidence type="ECO:0000313" key="4">
    <source>
        <dbReference type="Proteomes" id="UP000565572"/>
    </source>
</evidence>
<dbReference type="AlphaFoldDB" id="A0A7W5P717"/>
<comment type="similarity">
    <text evidence="1 2">Belongs to the phD/YefM antitoxin family.</text>
</comment>
<keyword evidence="4" id="KW-1185">Reference proteome</keyword>
<dbReference type="SUPFAM" id="SSF143120">
    <property type="entry name" value="YefM-like"/>
    <property type="match status" value="1"/>
</dbReference>
<evidence type="ECO:0000313" key="3">
    <source>
        <dbReference type="EMBL" id="MBB3327124.1"/>
    </source>
</evidence>
<dbReference type="NCBIfam" id="TIGR01552">
    <property type="entry name" value="phd_fam"/>
    <property type="match status" value="1"/>
</dbReference>
<dbReference type="RefSeq" id="WP_183338123.1">
    <property type="nucleotide sequence ID" value="NZ_JACHZG010000001.1"/>
</dbReference>
<accession>A0A7W5P717</accession>
<name>A0A7W5P717_9ACTN</name>
<dbReference type="Pfam" id="PF02604">
    <property type="entry name" value="PhdYeFM_antitox"/>
    <property type="match status" value="1"/>
</dbReference>
<dbReference type="InterPro" id="IPR036165">
    <property type="entry name" value="YefM-like_sf"/>
</dbReference>